<dbReference type="AlphaFoldDB" id="A0A9P8YJ13"/>
<dbReference type="SUPFAM" id="SSF51735">
    <property type="entry name" value="NAD(P)-binding Rossmann-fold domains"/>
    <property type="match status" value="1"/>
</dbReference>
<dbReference type="GO" id="GO:0016491">
    <property type="term" value="F:oxidoreductase activity"/>
    <property type="evidence" value="ECO:0007669"/>
    <property type="project" value="UniProtKB-KW"/>
</dbReference>
<dbReference type="InterPro" id="IPR002347">
    <property type="entry name" value="SDR_fam"/>
</dbReference>
<evidence type="ECO:0000256" key="3">
    <source>
        <dbReference type="SAM" id="MobiDB-lite"/>
    </source>
</evidence>
<gene>
    <name evidence="4" type="ORF">B0I36DRAFT_309618</name>
</gene>
<proteinExistence type="inferred from homology"/>
<dbReference type="InterPro" id="IPR036291">
    <property type="entry name" value="NAD(P)-bd_dom_sf"/>
</dbReference>
<evidence type="ECO:0000313" key="5">
    <source>
        <dbReference type="Proteomes" id="UP000756346"/>
    </source>
</evidence>
<dbReference type="PANTHER" id="PTHR24320">
    <property type="entry name" value="RETINOL DEHYDROGENASE"/>
    <property type="match status" value="1"/>
</dbReference>
<dbReference type="RefSeq" id="XP_046017979.1">
    <property type="nucleotide sequence ID" value="XM_046152159.1"/>
</dbReference>
<dbReference type="PRINTS" id="PR00081">
    <property type="entry name" value="GDHRDH"/>
</dbReference>
<evidence type="ECO:0008006" key="6">
    <source>
        <dbReference type="Google" id="ProtNLM"/>
    </source>
</evidence>
<keyword evidence="2" id="KW-0560">Oxidoreductase</keyword>
<accession>A0A9P8YJ13</accession>
<evidence type="ECO:0000313" key="4">
    <source>
        <dbReference type="EMBL" id="KAH7039924.1"/>
    </source>
</evidence>
<dbReference type="PANTHER" id="PTHR24320:SF274">
    <property type="entry name" value="CHAIN DEHYDROGENASE, PUTATIVE (AFU_ORTHOLOGUE AFUA_4G00440)-RELATED"/>
    <property type="match status" value="1"/>
</dbReference>
<name>A0A9P8YJ13_9PEZI</name>
<protein>
    <recommendedName>
        <fullName evidence="6">Short chain dehydrogenase</fullName>
    </recommendedName>
</protein>
<evidence type="ECO:0000256" key="2">
    <source>
        <dbReference type="ARBA" id="ARBA00023002"/>
    </source>
</evidence>
<organism evidence="4 5">
    <name type="scientific">Microdochium trichocladiopsis</name>
    <dbReference type="NCBI Taxonomy" id="1682393"/>
    <lineage>
        <taxon>Eukaryota</taxon>
        <taxon>Fungi</taxon>
        <taxon>Dikarya</taxon>
        <taxon>Ascomycota</taxon>
        <taxon>Pezizomycotina</taxon>
        <taxon>Sordariomycetes</taxon>
        <taxon>Xylariomycetidae</taxon>
        <taxon>Xylariales</taxon>
        <taxon>Microdochiaceae</taxon>
        <taxon>Microdochium</taxon>
    </lineage>
</organism>
<sequence>MAKIFITGSAEGLGSLSAQALVKRGHSVVLHARNAQRAEDARKACPGAKDVYIADLSSMEQTRRLASQLNDNGPWDAIVHNAGIMRTSGSSGSGSGSGSGEDSLPPLFASNTMAPYLLTSLVDPPPKRYVFVSSGMHFGGNAADSALERPEKGCSYSDSKLHDAMLSSWFSRSLAAKGVTCNVLDPGWVPTKMGGSGAPEDINASVATYVLLAEGGGAAEGQSGKYWKSSQPKKCKPEVEDEAKQQKLIASLTRITGVSPPS</sequence>
<comment type="caution">
    <text evidence="4">The sequence shown here is derived from an EMBL/GenBank/DDBJ whole genome shotgun (WGS) entry which is preliminary data.</text>
</comment>
<feature type="region of interest" description="Disordered" evidence="3">
    <location>
        <begin position="86"/>
        <end position="105"/>
    </location>
</feature>
<dbReference type="Gene3D" id="3.40.50.720">
    <property type="entry name" value="NAD(P)-binding Rossmann-like Domain"/>
    <property type="match status" value="1"/>
</dbReference>
<comment type="similarity">
    <text evidence="1">Belongs to the short-chain dehydrogenases/reductases (SDR) family.</text>
</comment>
<evidence type="ECO:0000256" key="1">
    <source>
        <dbReference type="ARBA" id="ARBA00006484"/>
    </source>
</evidence>
<dbReference type="OrthoDB" id="191139at2759"/>
<reference evidence="4" key="1">
    <citation type="journal article" date="2021" name="Nat. Commun.">
        <title>Genetic determinants of endophytism in the Arabidopsis root mycobiome.</title>
        <authorList>
            <person name="Mesny F."/>
            <person name="Miyauchi S."/>
            <person name="Thiergart T."/>
            <person name="Pickel B."/>
            <person name="Atanasova L."/>
            <person name="Karlsson M."/>
            <person name="Huettel B."/>
            <person name="Barry K.W."/>
            <person name="Haridas S."/>
            <person name="Chen C."/>
            <person name="Bauer D."/>
            <person name="Andreopoulos W."/>
            <person name="Pangilinan J."/>
            <person name="LaButti K."/>
            <person name="Riley R."/>
            <person name="Lipzen A."/>
            <person name="Clum A."/>
            <person name="Drula E."/>
            <person name="Henrissat B."/>
            <person name="Kohler A."/>
            <person name="Grigoriev I.V."/>
            <person name="Martin F.M."/>
            <person name="Hacquard S."/>
        </authorList>
    </citation>
    <scope>NUCLEOTIDE SEQUENCE</scope>
    <source>
        <strain evidence="4">MPI-CAGE-CH-0230</strain>
    </source>
</reference>
<dbReference type="EMBL" id="JAGTJQ010000001">
    <property type="protein sequence ID" value="KAH7039924.1"/>
    <property type="molecule type" value="Genomic_DNA"/>
</dbReference>
<dbReference type="Pfam" id="PF00106">
    <property type="entry name" value="adh_short"/>
    <property type="match status" value="1"/>
</dbReference>
<dbReference type="Proteomes" id="UP000756346">
    <property type="component" value="Unassembled WGS sequence"/>
</dbReference>
<keyword evidence="5" id="KW-1185">Reference proteome</keyword>
<dbReference type="GeneID" id="70181705"/>